<feature type="transmembrane region" description="Helical" evidence="1">
    <location>
        <begin position="100"/>
        <end position="121"/>
    </location>
</feature>
<sequence>MTYRQRLFFLIFMDSFIVLTAIFFSRFLVSATLNVFTVPIISSSIVLLLSHHGFAFLYKLYKKAWEYASFGELLNIAKAITLSIVTAACIQQLLYYDVYFRLLGVTWMLHILLIGSSRLCWRLLRDTYIGQQG</sequence>
<keyword evidence="3" id="KW-1185">Reference proteome</keyword>
<feature type="non-terminal residue" evidence="2">
    <location>
        <position position="133"/>
    </location>
</feature>
<dbReference type="InterPro" id="IPR051203">
    <property type="entry name" value="Polysaccharide_Synthase-Rel"/>
</dbReference>
<keyword evidence="1" id="KW-1133">Transmembrane helix</keyword>
<name>A0ABS7C7U2_9BACL</name>
<gene>
    <name evidence="2" type="ORF">K0U00_23155</name>
</gene>
<evidence type="ECO:0000313" key="3">
    <source>
        <dbReference type="Proteomes" id="UP001519887"/>
    </source>
</evidence>
<reference evidence="2 3" key="1">
    <citation type="submission" date="2021-07" db="EMBL/GenBank/DDBJ databases">
        <title>Paenibacillus radiodurans sp. nov., isolated from the southeastern edge of Tengger Desert.</title>
        <authorList>
            <person name="Zhang G."/>
        </authorList>
    </citation>
    <scope>NUCLEOTIDE SEQUENCE [LARGE SCALE GENOMIC DNA]</scope>
    <source>
        <strain evidence="2 3">CCM 7311</strain>
    </source>
</reference>
<dbReference type="PANTHER" id="PTHR43318:SF1">
    <property type="entry name" value="POLYSACCHARIDE BIOSYNTHESIS PROTEIN EPSC-RELATED"/>
    <property type="match status" value="1"/>
</dbReference>
<keyword evidence="1" id="KW-0812">Transmembrane</keyword>
<feature type="transmembrane region" description="Helical" evidence="1">
    <location>
        <begin position="40"/>
        <end position="61"/>
    </location>
</feature>
<protein>
    <recommendedName>
        <fullName evidence="4">Polysaccharide biosynthesis protein</fullName>
    </recommendedName>
</protein>
<feature type="transmembrane region" description="Helical" evidence="1">
    <location>
        <begin position="73"/>
        <end position="94"/>
    </location>
</feature>
<organism evidence="2 3">
    <name type="scientific">Paenibacillus sepulcri</name>
    <dbReference type="NCBI Taxonomy" id="359917"/>
    <lineage>
        <taxon>Bacteria</taxon>
        <taxon>Bacillati</taxon>
        <taxon>Bacillota</taxon>
        <taxon>Bacilli</taxon>
        <taxon>Bacillales</taxon>
        <taxon>Paenibacillaceae</taxon>
        <taxon>Paenibacillus</taxon>
    </lineage>
</organism>
<accession>A0ABS7C7U2</accession>
<feature type="transmembrane region" description="Helical" evidence="1">
    <location>
        <begin position="7"/>
        <end position="28"/>
    </location>
</feature>
<evidence type="ECO:0008006" key="4">
    <source>
        <dbReference type="Google" id="ProtNLM"/>
    </source>
</evidence>
<proteinExistence type="predicted"/>
<dbReference type="PANTHER" id="PTHR43318">
    <property type="entry name" value="UDP-N-ACETYLGLUCOSAMINE 4,6-DEHYDRATASE"/>
    <property type="match status" value="1"/>
</dbReference>
<evidence type="ECO:0000313" key="2">
    <source>
        <dbReference type="EMBL" id="MBW7456939.1"/>
    </source>
</evidence>
<evidence type="ECO:0000256" key="1">
    <source>
        <dbReference type="SAM" id="Phobius"/>
    </source>
</evidence>
<dbReference type="EMBL" id="JAHZIK010000705">
    <property type="protein sequence ID" value="MBW7456939.1"/>
    <property type="molecule type" value="Genomic_DNA"/>
</dbReference>
<comment type="caution">
    <text evidence="2">The sequence shown here is derived from an EMBL/GenBank/DDBJ whole genome shotgun (WGS) entry which is preliminary data.</text>
</comment>
<keyword evidence="1" id="KW-0472">Membrane</keyword>
<dbReference type="Proteomes" id="UP001519887">
    <property type="component" value="Unassembled WGS sequence"/>
</dbReference>